<organism evidence="4 5">
    <name type="scientific">Kutzneria viridogrisea</name>
    <dbReference type="NCBI Taxonomy" id="47990"/>
    <lineage>
        <taxon>Bacteria</taxon>
        <taxon>Bacillati</taxon>
        <taxon>Actinomycetota</taxon>
        <taxon>Actinomycetes</taxon>
        <taxon>Pseudonocardiales</taxon>
        <taxon>Pseudonocardiaceae</taxon>
        <taxon>Kutzneria</taxon>
    </lineage>
</organism>
<evidence type="ECO:0000256" key="2">
    <source>
        <dbReference type="ARBA" id="ARBA00023315"/>
    </source>
</evidence>
<keyword evidence="5" id="KW-1185">Reference proteome</keyword>
<dbReference type="InterPro" id="IPR050832">
    <property type="entry name" value="Bact_Acetyltransf"/>
</dbReference>
<evidence type="ECO:0000313" key="4">
    <source>
        <dbReference type="EMBL" id="MBA8929107.1"/>
    </source>
</evidence>
<accession>A0ABR6BR58</accession>
<dbReference type="EMBL" id="JACJID010000005">
    <property type="protein sequence ID" value="MBA8929107.1"/>
    <property type="molecule type" value="Genomic_DNA"/>
</dbReference>
<name>A0ABR6BR58_9PSEU</name>
<feature type="domain" description="N-acetyltransferase" evidence="3">
    <location>
        <begin position="6"/>
        <end position="157"/>
    </location>
</feature>
<dbReference type="SUPFAM" id="SSF55729">
    <property type="entry name" value="Acyl-CoA N-acyltransferases (Nat)"/>
    <property type="match status" value="1"/>
</dbReference>
<gene>
    <name evidence="4" type="ORF">BC739_006325</name>
</gene>
<dbReference type="PANTHER" id="PTHR43877">
    <property type="entry name" value="AMINOALKYLPHOSPHONATE N-ACETYLTRANSFERASE-RELATED-RELATED"/>
    <property type="match status" value="1"/>
</dbReference>
<dbReference type="InterPro" id="IPR000182">
    <property type="entry name" value="GNAT_dom"/>
</dbReference>
<dbReference type="Proteomes" id="UP000517916">
    <property type="component" value="Unassembled WGS sequence"/>
</dbReference>
<proteinExistence type="predicted"/>
<dbReference type="InterPro" id="IPR016181">
    <property type="entry name" value="Acyl_CoA_acyltransferase"/>
</dbReference>
<keyword evidence="1" id="KW-0808">Transferase</keyword>
<dbReference type="RefSeq" id="WP_025353797.1">
    <property type="nucleotide sequence ID" value="NZ_BAAABQ010000022.1"/>
</dbReference>
<evidence type="ECO:0000259" key="3">
    <source>
        <dbReference type="PROSITE" id="PS51186"/>
    </source>
</evidence>
<dbReference type="CDD" id="cd04301">
    <property type="entry name" value="NAT_SF"/>
    <property type="match status" value="1"/>
</dbReference>
<evidence type="ECO:0000313" key="5">
    <source>
        <dbReference type="Proteomes" id="UP000517916"/>
    </source>
</evidence>
<dbReference type="Gene3D" id="3.40.630.30">
    <property type="match status" value="1"/>
</dbReference>
<dbReference type="Pfam" id="PF00583">
    <property type="entry name" value="Acetyltransf_1"/>
    <property type="match status" value="1"/>
</dbReference>
<reference evidence="4 5" key="1">
    <citation type="submission" date="2020-08" db="EMBL/GenBank/DDBJ databases">
        <title>Genomic Encyclopedia of Archaeal and Bacterial Type Strains, Phase II (KMG-II): from individual species to whole genera.</title>
        <authorList>
            <person name="Goeker M."/>
        </authorList>
    </citation>
    <scope>NUCLEOTIDE SEQUENCE [LARGE SCALE GENOMIC DNA]</scope>
    <source>
        <strain evidence="4 5">DSM 43850</strain>
    </source>
</reference>
<evidence type="ECO:0000256" key="1">
    <source>
        <dbReference type="ARBA" id="ARBA00022679"/>
    </source>
</evidence>
<sequence>MADDTLRIKHIANADRPALGRLMTELWGGATVVVHGTVFRPAALQGLLAVRETRLVGLVTFDTAGDTLEIVTLDALVRGMGIGSELVAAVVGEARRRGLARITATTTNANLDALRFYQRRQFRLLTVRQGAVDEARRLKPQIPATGPYDIPLHDEIDLERLLFSPNT</sequence>
<dbReference type="PROSITE" id="PS51186">
    <property type="entry name" value="GNAT"/>
    <property type="match status" value="1"/>
</dbReference>
<keyword evidence="2" id="KW-0012">Acyltransferase</keyword>
<protein>
    <submittedName>
        <fullName evidence="4">GNAT superfamily N-acetyltransferase</fullName>
    </submittedName>
</protein>
<comment type="caution">
    <text evidence="4">The sequence shown here is derived from an EMBL/GenBank/DDBJ whole genome shotgun (WGS) entry which is preliminary data.</text>
</comment>